<name>A0A2P5BWN6_PARAD</name>
<dbReference type="Proteomes" id="UP000237105">
    <property type="component" value="Unassembled WGS sequence"/>
</dbReference>
<evidence type="ECO:0000313" key="2">
    <source>
        <dbReference type="Proteomes" id="UP000237105"/>
    </source>
</evidence>
<organism evidence="1 2">
    <name type="scientific">Parasponia andersonii</name>
    <name type="common">Sponia andersonii</name>
    <dbReference type="NCBI Taxonomy" id="3476"/>
    <lineage>
        <taxon>Eukaryota</taxon>
        <taxon>Viridiplantae</taxon>
        <taxon>Streptophyta</taxon>
        <taxon>Embryophyta</taxon>
        <taxon>Tracheophyta</taxon>
        <taxon>Spermatophyta</taxon>
        <taxon>Magnoliopsida</taxon>
        <taxon>eudicotyledons</taxon>
        <taxon>Gunneridae</taxon>
        <taxon>Pentapetalae</taxon>
        <taxon>rosids</taxon>
        <taxon>fabids</taxon>
        <taxon>Rosales</taxon>
        <taxon>Cannabaceae</taxon>
        <taxon>Parasponia</taxon>
    </lineage>
</organism>
<comment type="caution">
    <text evidence="1">The sequence shown here is derived from an EMBL/GenBank/DDBJ whole genome shotgun (WGS) entry which is preliminary data.</text>
</comment>
<accession>A0A2P5BWN6</accession>
<dbReference type="EMBL" id="JXTB01000210">
    <property type="protein sequence ID" value="PON53187.1"/>
    <property type="molecule type" value="Genomic_DNA"/>
</dbReference>
<keyword evidence="2" id="KW-1185">Reference proteome</keyword>
<dbReference type="AlphaFoldDB" id="A0A2P5BWN6"/>
<sequence length="62" mass="7030">MPDSDFGLAVWVIDQLYQNDKDYSVLQQAHWKVASTQPPKRKKIKLRSSTLKVQALTVDVSG</sequence>
<evidence type="ECO:0000313" key="1">
    <source>
        <dbReference type="EMBL" id="PON53187.1"/>
    </source>
</evidence>
<gene>
    <name evidence="1" type="ORF">PanWU01x14_204180</name>
</gene>
<proteinExistence type="predicted"/>
<protein>
    <submittedName>
        <fullName evidence="1">Uncharacterized protein</fullName>
    </submittedName>
</protein>
<reference evidence="2" key="1">
    <citation type="submission" date="2016-06" db="EMBL/GenBank/DDBJ databases">
        <title>Parallel loss of symbiosis genes in relatives of nitrogen-fixing non-legume Parasponia.</title>
        <authorList>
            <person name="Van Velzen R."/>
            <person name="Holmer R."/>
            <person name="Bu F."/>
            <person name="Rutten L."/>
            <person name="Van Zeijl A."/>
            <person name="Liu W."/>
            <person name="Santuari L."/>
            <person name="Cao Q."/>
            <person name="Sharma T."/>
            <person name="Shen D."/>
            <person name="Roswanjaya Y."/>
            <person name="Wardhani T."/>
            <person name="Kalhor M.S."/>
            <person name="Jansen J."/>
            <person name="Van den Hoogen J."/>
            <person name="Gungor B."/>
            <person name="Hartog M."/>
            <person name="Hontelez J."/>
            <person name="Verver J."/>
            <person name="Yang W.-C."/>
            <person name="Schijlen E."/>
            <person name="Repin R."/>
            <person name="Schilthuizen M."/>
            <person name="Schranz E."/>
            <person name="Heidstra R."/>
            <person name="Miyata K."/>
            <person name="Fedorova E."/>
            <person name="Kohlen W."/>
            <person name="Bisseling T."/>
            <person name="Smit S."/>
            <person name="Geurts R."/>
        </authorList>
    </citation>
    <scope>NUCLEOTIDE SEQUENCE [LARGE SCALE GENOMIC DNA]</scope>
    <source>
        <strain evidence="2">cv. WU1-14</strain>
    </source>
</reference>